<dbReference type="Pfam" id="PF12864">
    <property type="entry name" value="DUF3822"/>
    <property type="match status" value="1"/>
</dbReference>
<dbReference type="EMBL" id="BMWY01000002">
    <property type="protein sequence ID" value="GGZ50584.1"/>
    <property type="molecule type" value="Genomic_DNA"/>
</dbReference>
<dbReference type="Gene3D" id="3.30.420.250">
    <property type="match status" value="1"/>
</dbReference>
<protein>
    <recommendedName>
        <fullName evidence="3">DUF3822 family protein</fullName>
    </recommendedName>
</protein>
<name>A0ABQ3BLU2_9FLAO</name>
<dbReference type="Proteomes" id="UP000615593">
    <property type="component" value="Unassembled WGS sequence"/>
</dbReference>
<dbReference type="GeneID" id="94368699"/>
<dbReference type="Gene3D" id="3.30.420.260">
    <property type="match status" value="1"/>
</dbReference>
<dbReference type="RefSeq" id="WP_051191159.1">
    <property type="nucleotide sequence ID" value="NZ_BMWY01000002.1"/>
</dbReference>
<evidence type="ECO:0000313" key="2">
    <source>
        <dbReference type="Proteomes" id="UP000615593"/>
    </source>
</evidence>
<accession>A0ABQ3BLU2</accession>
<evidence type="ECO:0008006" key="3">
    <source>
        <dbReference type="Google" id="ProtNLM"/>
    </source>
</evidence>
<gene>
    <name evidence="1" type="ORF">GCM10008088_10340</name>
</gene>
<dbReference type="InterPro" id="IPR024213">
    <property type="entry name" value="DUF3822"/>
</dbReference>
<organism evidence="1 2">
    <name type="scientific">Mesonia mobilis</name>
    <dbReference type="NCBI Taxonomy" id="369791"/>
    <lineage>
        <taxon>Bacteria</taxon>
        <taxon>Pseudomonadati</taxon>
        <taxon>Bacteroidota</taxon>
        <taxon>Flavobacteriia</taxon>
        <taxon>Flavobacteriales</taxon>
        <taxon>Flavobacteriaceae</taxon>
        <taxon>Mesonia</taxon>
    </lineage>
</organism>
<reference evidence="2" key="1">
    <citation type="journal article" date="2019" name="Int. J. Syst. Evol. Microbiol.">
        <title>The Global Catalogue of Microorganisms (GCM) 10K type strain sequencing project: providing services to taxonomists for standard genome sequencing and annotation.</title>
        <authorList>
            <consortium name="The Broad Institute Genomics Platform"/>
            <consortium name="The Broad Institute Genome Sequencing Center for Infectious Disease"/>
            <person name="Wu L."/>
            <person name="Ma J."/>
        </authorList>
    </citation>
    <scope>NUCLEOTIDE SEQUENCE [LARGE SCALE GENOMIC DNA]</scope>
    <source>
        <strain evidence="2">KCTC 12708</strain>
    </source>
</reference>
<comment type="caution">
    <text evidence="1">The sequence shown here is derived from an EMBL/GenBank/DDBJ whole genome shotgun (WGS) entry which is preliminary data.</text>
</comment>
<proteinExistence type="predicted"/>
<keyword evidence="2" id="KW-1185">Reference proteome</keyword>
<sequence length="280" mass="32631">MVQRKDSQQNQSYKLSILIAQDGLSFCSLNAQENTVEDFYSTTFSKLLDPEQILEELKRAIKFNLSEENLADIKSVYISYANNLYSLVPQEYFSEDQLTDYLKFNTKILKTDFIAYDELKNLEANCVYIPYTNINNYLFEQFGEFNYNHSSTLFIDTCLAEVKNINTEEVVFVQVQPSRFDICCFKNGKLLLANSFEYFTAEDFIYFVLFTAEQLKLNTENLQLLLSGSIKETDDTYNYLYTYIKEISFLNTSFLTEKISNLSQKGINPKHNLFLLSNLL</sequence>
<evidence type="ECO:0000313" key="1">
    <source>
        <dbReference type="EMBL" id="GGZ50584.1"/>
    </source>
</evidence>
<dbReference type="CDD" id="cd24013">
    <property type="entry name" value="ASKHA_ATPase_BT3980-like"/>
    <property type="match status" value="1"/>
</dbReference>